<sequence length="288" mass="31644">MAADLAMPTPRAGDLHQTWHFPPPSRPLHSRSQSFRVPSGPQISPLSISDASSNQANSTPPSPTGHYTHQGRPMYIPAVLRPCDEFPSKKIIRRKTGGSTSESDSEPPLRRVNSNIMSLPGLGALGNRLSRRAPGESAMALEGKWNLDSFPDVTALPTRRHWKHDSESSVCDDPTCKRSFSYFVRRHHCRKCGNIFCDWHSSFVLPLDQDANFNPRAALSRACNHCFQEVKVSQTRHNSHSSASTVSDTPQTTASIPMTAPLAGATPTALRGPDVAASVPRDWNWSTF</sequence>
<dbReference type="SMART" id="SM00064">
    <property type="entry name" value="FYVE"/>
    <property type="match status" value="1"/>
</dbReference>
<feature type="region of interest" description="Disordered" evidence="5">
    <location>
        <begin position="1"/>
        <end position="71"/>
    </location>
</feature>
<dbReference type="InterPro" id="IPR013083">
    <property type="entry name" value="Znf_RING/FYVE/PHD"/>
</dbReference>
<reference evidence="7" key="1">
    <citation type="submission" date="2021-09" db="EMBL/GenBank/DDBJ databases">
        <title>A high-quality genome of the endoparasitic fungus Hirsutella rhossiliensis with a comparison of Hirsutella genomes reveals transposable elements contributing to genome size variation.</title>
        <authorList>
            <person name="Lin R."/>
            <person name="Jiao Y."/>
            <person name="Sun X."/>
            <person name="Ling J."/>
            <person name="Xie B."/>
            <person name="Cheng X."/>
        </authorList>
    </citation>
    <scope>NUCLEOTIDE SEQUENCE</scope>
    <source>
        <strain evidence="7">HR02</strain>
    </source>
</reference>
<name>A0A9P8MVR8_9HYPO</name>
<evidence type="ECO:0000313" key="8">
    <source>
        <dbReference type="Proteomes" id="UP000824596"/>
    </source>
</evidence>
<dbReference type="InterPro" id="IPR017455">
    <property type="entry name" value="Znf_FYVE-rel"/>
</dbReference>
<evidence type="ECO:0000256" key="2">
    <source>
        <dbReference type="ARBA" id="ARBA00022771"/>
    </source>
</evidence>
<accession>A0A9P8MVR8</accession>
<dbReference type="InterPro" id="IPR011011">
    <property type="entry name" value="Znf_FYVE_PHD"/>
</dbReference>
<dbReference type="CDD" id="cd15760">
    <property type="entry name" value="FYVE_scVPS27p_like"/>
    <property type="match status" value="1"/>
</dbReference>
<dbReference type="Proteomes" id="UP000824596">
    <property type="component" value="Unassembled WGS sequence"/>
</dbReference>
<dbReference type="Gene3D" id="3.30.40.10">
    <property type="entry name" value="Zinc/RING finger domain, C3HC4 (zinc finger)"/>
    <property type="match status" value="1"/>
</dbReference>
<dbReference type="OrthoDB" id="10018316at2759"/>
<dbReference type="PANTHER" id="PTHR23164:SF30">
    <property type="entry name" value="EARLY ENDOSOME ANTIGEN 1"/>
    <property type="match status" value="1"/>
</dbReference>
<dbReference type="SUPFAM" id="SSF57903">
    <property type="entry name" value="FYVE/PHD zinc finger"/>
    <property type="match status" value="1"/>
</dbReference>
<evidence type="ECO:0000256" key="3">
    <source>
        <dbReference type="ARBA" id="ARBA00022833"/>
    </source>
</evidence>
<keyword evidence="3" id="KW-0862">Zinc</keyword>
<keyword evidence="1" id="KW-0479">Metal-binding</keyword>
<dbReference type="EMBL" id="JAIZPD010000005">
    <property type="protein sequence ID" value="KAH0963098.1"/>
    <property type="molecule type" value="Genomic_DNA"/>
</dbReference>
<gene>
    <name evidence="7" type="ORF">HRG_05608</name>
</gene>
<feature type="compositionally biased region" description="Polar residues" evidence="5">
    <location>
        <begin position="30"/>
        <end position="59"/>
    </location>
</feature>
<keyword evidence="2 4" id="KW-0863">Zinc-finger</keyword>
<evidence type="ECO:0000256" key="5">
    <source>
        <dbReference type="SAM" id="MobiDB-lite"/>
    </source>
</evidence>
<dbReference type="GeneID" id="68354737"/>
<dbReference type="PROSITE" id="PS50178">
    <property type="entry name" value="ZF_FYVE"/>
    <property type="match status" value="1"/>
</dbReference>
<dbReference type="Pfam" id="PF01363">
    <property type="entry name" value="FYVE"/>
    <property type="match status" value="1"/>
</dbReference>
<protein>
    <submittedName>
        <fullName evidence="7">FYVE zinc finger domain-containing protein</fullName>
    </submittedName>
</protein>
<dbReference type="PANTHER" id="PTHR23164">
    <property type="entry name" value="EARLY ENDOSOME ANTIGEN 1"/>
    <property type="match status" value="1"/>
</dbReference>
<evidence type="ECO:0000256" key="1">
    <source>
        <dbReference type="ARBA" id="ARBA00022723"/>
    </source>
</evidence>
<evidence type="ECO:0000313" key="7">
    <source>
        <dbReference type="EMBL" id="KAH0963098.1"/>
    </source>
</evidence>
<keyword evidence="8" id="KW-1185">Reference proteome</keyword>
<dbReference type="AlphaFoldDB" id="A0A9P8MVR8"/>
<dbReference type="GO" id="GO:0008270">
    <property type="term" value="F:zinc ion binding"/>
    <property type="evidence" value="ECO:0007669"/>
    <property type="project" value="UniProtKB-KW"/>
</dbReference>
<comment type="caution">
    <text evidence="7">The sequence shown here is derived from an EMBL/GenBank/DDBJ whole genome shotgun (WGS) entry which is preliminary data.</text>
</comment>
<evidence type="ECO:0000259" key="6">
    <source>
        <dbReference type="PROSITE" id="PS50178"/>
    </source>
</evidence>
<dbReference type="RefSeq" id="XP_044720611.1">
    <property type="nucleotide sequence ID" value="XM_044864079.1"/>
</dbReference>
<organism evidence="7 8">
    <name type="scientific">Hirsutella rhossiliensis</name>
    <dbReference type="NCBI Taxonomy" id="111463"/>
    <lineage>
        <taxon>Eukaryota</taxon>
        <taxon>Fungi</taxon>
        <taxon>Dikarya</taxon>
        <taxon>Ascomycota</taxon>
        <taxon>Pezizomycotina</taxon>
        <taxon>Sordariomycetes</taxon>
        <taxon>Hypocreomycetidae</taxon>
        <taxon>Hypocreales</taxon>
        <taxon>Ophiocordycipitaceae</taxon>
        <taxon>Hirsutella</taxon>
    </lineage>
</organism>
<feature type="region of interest" description="Disordered" evidence="5">
    <location>
        <begin position="87"/>
        <end position="117"/>
    </location>
</feature>
<dbReference type="InterPro" id="IPR000306">
    <property type="entry name" value="Znf_FYVE"/>
</dbReference>
<evidence type="ECO:0000256" key="4">
    <source>
        <dbReference type="PROSITE-ProRule" id="PRU00091"/>
    </source>
</evidence>
<feature type="domain" description="FYVE-type" evidence="6">
    <location>
        <begin position="176"/>
        <end position="231"/>
    </location>
</feature>
<proteinExistence type="predicted"/>